<organism evidence="1 2">
    <name type="scientific">Acetobacter pasteurianus NBRC 3278</name>
    <dbReference type="NCBI Taxonomy" id="1226660"/>
    <lineage>
        <taxon>Bacteria</taxon>
        <taxon>Pseudomonadati</taxon>
        <taxon>Pseudomonadota</taxon>
        <taxon>Alphaproteobacteria</taxon>
        <taxon>Acetobacterales</taxon>
        <taxon>Acetobacteraceae</taxon>
        <taxon>Acetobacter</taxon>
    </lineage>
</organism>
<proteinExistence type="predicted"/>
<name>A0A401X825_ACEPA</name>
<gene>
    <name evidence="1" type="ORF">NBRC3278_2922</name>
</gene>
<evidence type="ECO:0000313" key="2">
    <source>
        <dbReference type="Proteomes" id="UP000287385"/>
    </source>
</evidence>
<dbReference type="Proteomes" id="UP000287385">
    <property type="component" value="Unassembled WGS sequence"/>
</dbReference>
<protein>
    <recommendedName>
        <fullName evidence="3">Bacteriophage protein gp37</fullName>
    </recommendedName>
</protein>
<accession>A0A401X825</accession>
<comment type="caution">
    <text evidence="1">The sequence shown here is derived from an EMBL/GenBank/DDBJ whole genome shotgun (WGS) entry which is preliminary data.</text>
</comment>
<dbReference type="InterPro" id="IPR011101">
    <property type="entry name" value="DUF5131"/>
</dbReference>
<sequence length="75" mass="8709">MAENSSIQWTDHTFNPWIGCTKISPACDNCYAELYDKSTMGQAYPQSMQNKQHPFLLQTMVRTQPTGLKRPWKRT</sequence>
<dbReference type="AlphaFoldDB" id="A0A401X825"/>
<evidence type="ECO:0008006" key="3">
    <source>
        <dbReference type="Google" id="ProtNLM"/>
    </source>
</evidence>
<reference evidence="1 2" key="1">
    <citation type="submission" date="2016-06" db="EMBL/GenBank/DDBJ databases">
        <title>Acetobacter pasteurianus NBRC 3278 whole genome sequencing project.</title>
        <authorList>
            <person name="Matsutani M."/>
            <person name="Shiwa Y."/>
            <person name="Okamoto-Kainuma A."/>
            <person name="Ishikawa M."/>
            <person name="Koizumi Y."/>
            <person name="Yoshikawa H."/>
            <person name="Yakushi T."/>
            <person name="Matsushita K."/>
        </authorList>
    </citation>
    <scope>NUCLEOTIDE SEQUENCE [LARGE SCALE GENOMIC DNA]</scope>
    <source>
        <strain evidence="1 2">NBRC 3278</strain>
    </source>
</reference>
<dbReference type="EMBL" id="BDEV01000126">
    <property type="protein sequence ID" value="GCD63829.1"/>
    <property type="molecule type" value="Genomic_DNA"/>
</dbReference>
<dbReference type="Pfam" id="PF07505">
    <property type="entry name" value="DUF5131"/>
    <property type="match status" value="1"/>
</dbReference>
<keyword evidence="2" id="KW-1185">Reference proteome</keyword>
<evidence type="ECO:0000313" key="1">
    <source>
        <dbReference type="EMBL" id="GCD63829.1"/>
    </source>
</evidence>